<keyword evidence="1" id="KW-0812">Transmembrane</keyword>
<name>A0A142BB79_9GAMM</name>
<dbReference type="Proteomes" id="UP000071065">
    <property type="component" value="Chromosome"/>
</dbReference>
<keyword evidence="1" id="KW-0472">Membrane</keyword>
<dbReference type="EMBL" id="CP013251">
    <property type="protein sequence ID" value="AMO56005.1"/>
    <property type="molecule type" value="Genomic_DNA"/>
</dbReference>
<sequence>MIGAGLILFAVIGFIAALIKKKNPEMIKDIKPEDTGKVMALSVVFFVLGIWLRM</sequence>
<organism evidence="2 3">
    <name type="scientific">Endozoicomonas montiporae CL-33</name>
    <dbReference type="NCBI Taxonomy" id="570277"/>
    <lineage>
        <taxon>Bacteria</taxon>
        <taxon>Pseudomonadati</taxon>
        <taxon>Pseudomonadota</taxon>
        <taxon>Gammaproteobacteria</taxon>
        <taxon>Oceanospirillales</taxon>
        <taxon>Endozoicomonadaceae</taxon>
        <taxon>Endozoicomonas</taxon>
    </lineage>
</organism>
<evidence type="ECO:0000313" key="2">
    <source>
        <dbReference type="EMBL" id="AMO56005.1"/>
    </source>
</evidence>
<dbReference type="STRING" id="570277.EZMO1_1862"/>
<feature type="transmembrane region" description="Helical" evidence="1">
    <location>
        <begin position="35"/>
        <end position="52"/>
    </location>
</feature>
<protein>
    <submittedName>
        <fullName evidence="2">Uncharacterized protein</fullName>
    </submittedName>
</protein>
<keyword evidence="1" id="KW-1133">Transmembrane helix</keyword>
<gene>
    <name evidence="2" type="ORF">EZMO1_1862</name>
</gene>
<dbReference type="KEGG" id="emp:EZMO1_1862"/>
<evidence type="ECO:0000256" key="1">
    <source>
        <dbReference type="SAM" id="Phobius"/>
    </source>
</evidence>
<dbReference type="AlphaFoldDB" id="A0A142BB79"/>
<evidence type="ECO:0000313" key="3">
    <source>
        <dbReference type="Proteomes" id="UP000071065"/>
    </source>
</evidence>
<accession>A0A142BB79</accession>
<dbReference type="RefSeq" id="WP_160174009.1">
    <property type="nucleotide sequence ID" value="NZ_CP013251.1"/>
</dbReference>
<dbReference type="PATRIC" id="fig|570277.3.peg.2004"/>
<proteinExistence type="predicted"/>
<reference evidence="2 3" key="1">
    <citation type="journal article" date="2016" name="Front. Microbiol.">
        <title>Genomic Insight into the Host-Endosymbiont Relationship of Endozoicomonas montiporae CL-33(T) with its Coral Host.</title>
        <authorList>
            <person name="Ding J.-Y."/>
            <person name="Shiu J.-H."/>
            <person name="Chen W.-M."/>
            <person name="Chiang Y.-R."/>
            <person name="Tang S.-L."/>
        </authorList>
    </citation>
    <scope>NUCLEOTIDE SEQUENCE [LARGE SCALE GENOMIC DNA]</scope>
    <source>
        <strain evidence="2 3">CL-33</strain>
    </source>
</reference>